<dbReference type="SUPFAM" id="SSF57667">
    <property type="entry name" value="beta-beta-alpha zinc fingers"/>
    <property type="match status" value="1"/>
</dbReference>
<dbReference type="InterPro" id="IPR000571">
    <property type="entry name" value="Znf_CCCH"/>
</dbReference>
<dbReference type="InterPro" id="IPR013085">
    <property type="entry name" value="U1-CZ_Znf_C2H2"/>
</dbReference>
<evidence type="ECO:0000256" key="4">
    <source>
        <dbReference type="PROSITE-ProRule" id="PRU00723"/>
    </source>
</evidence>
<dbReference type="GeneID" id="106459174"/>
<sequence>MGKRYYCDYCDRSFPDSADNRKKHIQGVQHQRLCKLHYDAYKEPEEILKDEMEKKPCHQFQKMGYCNFGPGCKYSHITAEEMQQLREEVQQQCLRKQGAANCEEEKEPDLDSWLVKRTMNKEIKPTNQPSVIDIEAWSLPPELASLPNLPTSLLPPNPQIFLGNVQSEWG</sequence>
<keyword evidence="6" id="KW-1185">Reference proteome</keyword>
<dbReference type="PROSITE" id="PS50103">
    <property type="entry name" value="ZF_C3H1"/>
    <property type="match status" value="1"/>
</dbReference>
<evidence type="ECO:0000256" key="2">
    <source>
        <dbReference type="ARBA" id="ARBA00022771"/>
    </source>
</evidence>
<feature type="zinc finger region" description="C3H1-type" evidence="4">
    <location>
        <begin position="51"/>
        <end position="79"/>
    </location>
</feature>
<accession>A0ABM1B3S4</accession>
<keyword evidence="2 4" id="KW-0863">Zinc-finger</keyword>
<evidence type="ECO:0000313" key="6">
    <source>
        <dbReference type="Proteomes" id="UP000694941"/>
    </source>
</evidence>
<evidence type="ECO:0000313" key="7">
    <source>
        <dbReference type="RefSeq" id="XP_013774224.2"/>
    </source>
</evidence>
<gene>
    <name evidence="7" type="primary">LOC106459174</name>
</gene>
<dbReference type="PANTHER" id="PTHR16465">
    <property type="entry name" value="NUCLEASE-RELATED"/>
    <property type="match status" value="1"/>
</dbReference>
<proteinExistence type="predicted"/>
<dbReference type="Proteomes" id="UP000694941">
    <property type="component" value="Unplaced"/>
</dbReference>
<organism evidence="6 7">
    <name type="scientific">Limulus polyphemus</name>
    <name type="common">Atlantic horseshoe crab</name>
    <dbReference type="NCBI Taxonomy" id="6850"/>
    <lineage>
        <taxon>Eukaryota</taxon>
        <taxon>Metazoa</taxon>
        <taxon>Ecdysozoa</taxon>
        <taxon>Arthropoda</taxon>
        <taxon>Chelicerata</taxon>
        <taxon>Merostomata</taxon>
        <taxon>Xiphosura</taxon>
        <taxon>Limulidae</taxon>
        <taxon>Limulus</taxon>
    </lineage>
</organism>
<evidence type="ECO:0000256" key="3">
    <source>
        <dbReference type="ARBA" id="ARBA00022833"/>
    </source>
</evidence>
<dbReference type="PANTHER" id="PTHR16465:SF0">
    <property type="entry name" value="ZINC FINGER MATRIN-TYPE PROTEIN 5"/>
    <property type="match status" value="1"/>
</dbReference>
<feature type="domain" description="C3H1-type" evidence="5">
    <location>
        <begin position="51"/>
        <end position="79"/>
    </location>
</feature>
<name>A0ABM1B3S4_LIMPO</name>
<dbReference type="InterPro" id="IPR036855">
    <property type="entry name" value="Znf_CCCH_sf"/>
</dbReference>
<keyword evidence="3 4" id="KW-0862">Zinc</keyword>
<dbReference type="SMART" id="SM00356">
    <property type="entry name" value="ZnF_C3H1"/>
    <property type="match status" value="1"/>
</dbReference>
<dbReference type="InterPro" id="IPR003604">
    <property type="entry name" value="Matrin/U1-like-C_Znf_C2H2"/>
</dbReference>
<evidence type="ECO:0000259" key="5">
    <source>
        <dbReference type="PROSITE" id="PS50103"/>
    </source>
</evidence>
<keyword evidence="1 4" id="KW-0479">Metal-binding</keyword>
<dbReference type="Gene3D" id="3.30.160.60">
    <property type="entry name" value="Classic Zinc Finger"/>
    <property type="match status" value="1"/>
</dbReference>
<dbReference type="SUPFAM" id="SSF90229">
    <property type="entry name" value="CCCH zinc finger"/>
    <property type="match status" value="1"/>
</dbReference>
<dbReference type="InterPro" id="IPR036236">
    <property type="entry name" value="Znf_C2H2_sf"/>
</dbReference>
<dbReference type="RefSeq" id="XP_013774224.2">
    <property type="nucleotide sequence ID" value="XM_013918770.2"/>
</dbReference>
<dbReference type="Pfam" id="PF06220">
    <property type="entry name" value="zf-U1"/>
    <property type="match status" value="1"/>
</dbReference>
<reference evidence="7" key="1">
    <citation type="submission" date="2025-08" db="UniProtKB">
        <authorList>
            <consortium name="RefSeq"/>
        </authorList>
    </citation>
    <scope>IDENTIFICATION</scope>
    <source>
        <tissue evidence="7">Muscle</tissue>
    </source>
</reference>
<dbReference type="Pfam" id="PF00642">
    <property type="entry name" value="zf-CCCH"/>
    <property type="match status" value="1"/>
</dbReference>
<evidence type="ECO:0000256" key="1">
    <source>
        <dbReference type="ARBA" id="ARBA00022723"/>
    </source>
</evidence>
<dbReference type="SMART" id="SM00451">
    <property type="entry name" value="ZnF_U1"/>
    <property type="match status" value="1"/>
</dbReference>
<protein>
    <submittedName>
        <fullName evidence="7">Zinc finger matrin-type protein 5-like</fullName>
    </submittedName>
</protein>